<comment type="caution">
    <text evidence="2">The sequence shown here is derived from an EMBL/GenBank/DDBJ whole genome shotgun (WGS) entry which is preliminary data.</text>
</comment>
<dbReference type="SMART" id="SM00450">
    <property type="entry name" value="RHOD"/>
    <property type="match status" value="1"/>
</dbReference>
<dbReference type="Gene3D" id="3.40.250.10">
    <property type="entry name" value="Rhodanese-like domain"/>
    <property type="match status" value="1"/>
</dbReference>
<dbReference type="OrthoDB" id="9800872at2"/>
<sequence>MKEITVTELAALTGATVIDVREPDEYAAVRVPGVINIPLGQLTEAELPDEPLYVICASGGRSARATDYLASRDLDATNVAGGTNGWVQAGLPTERGPSA</sequence>
<proteinExistence type="predicted"/>
<dbReference type="Proteomes" id="UP000306192">
    <property type="component" value="Unassembled WGS sequence"/>
</dbReference>
<keyword evidence="3" id="KW-1185">Reference proteome</keyword>
<evidence type="ECO:0000313" key="3">
    <source>
        <dbReference type="Proteomes" id="UP000306192"/>
    </source>
</evidence>
<evidence type="ECO:0000313" key="2">
    <source>
        <dbReference type="EMBL" id="TIH35302.1"/>
    </source>
</evidence>
<dbReference type="PANTHER" id="PTHR45431:SF3">
    <property type="entry name" value="RHODANESE-LIKE DOMAIN-CONTAINING PROTEIN 15, CHLOROPLASTIC"/>
    <property type="match status" value="1"/>
</dbReference>
<dbReference type="PROSITE" id="PS50206">
    <property type="entry name" value="RHODANESE_3"/>
    <property type="match status" value="1"/>
</dbReference>
<dbReference type="InterPro" id="IPR052367">
    <property type="entry name" value="Thiosulfate_ST/Rhodanese-like"/>
</dbReference>
<dbReference type="CDD" id="cd00158">
    <property type="entry name" value="RHOD"/>
    <property type="match status" value="1"/>
</dbReference>
<organism evidence="2 3">
    <name type="scientific">Subtercola vilae</name>
    <dbReference type="NCBI Taxonomy" id="2056433"/>
    <lineage>
        <taxon>Bacteria</taxon>
        <taxon>Bacillati</taxon>
        <taxon>Actinomycetota</taxon>
        <taxon>Actinomycetes</taxon>
        <taxon>Micrococcales</taxon>
        <taxon>Microbacteriaceae</taxon>
        <taxon>Subtercola</taxon>
    </lineage>
</organism>
<dbReference type="InterPro" id="IPR036873">
    <property type="entry name" value="Rhodanese-like_dom_sf"/>
</dbReference>
<dbReference type="AlphaFoldDB" id="A0A4T2BWC9"/>
<dbReference type="EMBL" id="QYRT01000020">
    <property type="protein sequence ID" value="TIH35302.1"/>
    <property type="molecule type" value="Genomic_DNA"/>
</dbReference>
<dbReference type="SUPFAM" id="SSF52821">
    <property type="entry name" value="Rhodanese/Cell cycle control phosphatase"/>
    <property type="match status" value="1"/>
</dbReference>
<reference evidence="2 3" key="1">
    <citation type="journal article" date="2019" name="Microorganisms">
        <title>Systematic Affiliation and Genome Analysis of Subtercola vilae DB165(T) with Particular Emphasis on Cold Adaptation of an Isolate from a High-Altitude Cold Volcano Lake.</title>
        <authorList>
            <person name="Villalobos A.S."/>
            <person name="Wiese J."/>
            <person name="Imhoff J.F."/>
            <person name="Dorador C."/>
            <person name="Keller A."/>
            <person name="Hentschel U."/>
        </authorList>
    </citation>
    <scope>NUCLEOTIDE SEQUENCE [LARGE SCALE GENOMIC DNA]</scope>
    <source>
        <strain evidence="2 3">DB165</strain>
    </source>
</reference>
<accession>A0A4T2BWC9</accession>
<dbReference type="RefSeq" id="WP_136642406.1">
    <property type="nucleotide sequence ID" value="NZ_QYRT01000020.1"/>
</dbReference>
<dbReference type="PANTHER" id="PTHR45431">
    <property type="entry name" value="RHODANESE-LIKE DOMAIN-CONTAINING PROTEIN 15, CHLOROPLASTIC"/>
    <property type="match status" value="1"/>
</dbReference>
<name>A0A4T2BWC9_9MICO</name>
<dbReference type="Pfam" id="PF00581">
    <property type="entry name" value="Rhodanese"/>
    <property type="match status" value="1"/>
</dbReference>
<protein>
    <submittedName>
        <fullName evidence="2">Rhodanese-like domain-containing protein</fullName>
    </submittedName>
</protein>
<feature type="domain" description="Rhodanese" evidence="1">
    <location>
        <begin position="11"/>
        <end position="95"/>
    </location>
</feature>
<gene>
    <name evidence="2" type="ORF">D4765_11355</name>
</gene>
<evidence type="ECO:0000259" key="1">
    <source>
        <dbReference type="PROSITE" id="PS50206"/>
    </source>
</evidence>
<dbReference type="InterPro" id="IPR001763">
    <property type="entry name" value="Rhodanese-like_dom"/>
</dbReference>